<dbReference type="Proteomes" id="UP001234297">
    <property type="component" value="Chromosome 5"/>
</dbReference>
<protein>
    <submittedName>
        <fullName evidence="1">Uncharacterized protein</fullName>
    </submittedName>
</protein>
<accession>A0ACC2M9G3</accession>
<keyword evidence="2" id="KW-1185">Reference proteome</keyword>
<gene>
    <name evidence="1" type="ORF">MRB53_018986</name>
</gene>
<proteinExistence type="predicted"/>
<evidence type="ECO:0000313" key="2">
    <source>
        <dbReference type="Proteomes" id="UP001234297"/>
    </source>
</evidence>
<organism evidence="1 2">
    <name type="scientific">Persea americana</name>
    <name type="common">Avocado</name>
    <dbReference type="NCBI Taxonomy" id="3435"/>
    <lineage>
        <taxon>Eukaryota</taxon>
        <taxon>Viridiplantae</taxon>
        <taxon>Streptophyta</taxon>
        <taxon>Embryophyta</taxon>
        <taxon>Tracheophyta</taxon>
        <taxon>Spermatophyta</taxon>
        <taxon>Magnoliopsida</taxon>
        <taxon>Magnoliidae</taxon>
        <taxon>Laurales</taxon>
        <taxon>Lauraceae</taxon>
        <taxon>Persea</taxon>
    </lineage>
</organism>
<reference evidence="1 2" key="1">
    <citation type="journal article" date="2022" name="Hortic Res">
        <title>A haplotype resolved chromosomal level avocado genome allows analysis of novel avocado genes.</title>
        <authorList>
            <person name="Nath O."/>
            <person name="Fletcher S.J."/>
            <person name="Hayward A."/>
            <person name="Shaw L.M."/>
            <person name="Masouleh A.K."/>
            <person name="Furtado A."/>
            <person name="Henry R.J."/>
            <person name="Mitter N."/>
        </authorList>
    </citation>
    <scope>NUCLEOTIDE SEQUENCE [LARGE SCALE GENOMIC DNA]</scope>
    <source>
        <strain evidence="2">cv. Hass</strain>
    </source>
</reference>
<evidence type="ECO:0000313" key="1">
    <source>
        <dbReference type="EMBL" id="KAJ8642292.1"/>
    </source>
</evidence>
<dbReference type="EMBL" id="CM056813">
    <property type="protein sequence ID" value="KAJ8642292.1"/>
    <property type="molecule type" value="Genomic_DNA"/>
</dbReference>
<comment type="caution">
    <text evidence="1">The sequence shown here is derived from an EMBL/GenBank/DDBJ whole genome shotgun (WGS) entry which is preliminary data.</text>
</comment>
<sequence length="80" mass="9245">MSGTGSGMNTRYYVILDVSKTVLQEGLKMAYFIASNVWVFDPEKSKEVAEAYEVLSDPEKLEIYDQNGEDTKNGWRWWQT</sequence>
<name>A0ACC2M9G3_PERAE</name>